<dbReference type="InterPro" id="IPR000529">
    <property type="entry name" value="Ribosomal_bS6"/>
</dbReference>
<dbReference type="GO" id="GO:0003735">
    <property type="term" value="F:structural constituent of ribosome"/>
    <property type="evidence" value="ECO:0007669"/>
    <property type="project" value="InterPro"/>
</dbReference>
<dbReference type="InterPro" id="IPR014717">
    <property type="entry name" value="Transl_elong_EF1B/ribsomal_bS6"/>
</dbReference>
<evidence type="ECO:0000256" key="2">
    <source>
        <dbReference type="ARBA" id="ARBA00022730"/>
    </source>
</evidence>
<dbReference type="FunFam" id="3.30.70.60:FF:000002">
    <property type="entry name" value="30S ribosomal protein S6"/>
    <property type="match status" value="1"/>
</dbReference>
<dbReference type="InterPro" id="IPR020814">
    <property type="entry name" value="Ribosomal_S6_plastid/chlpt"/>
</dbReference>
<dbReference type="RefSeq" id="WP_029721403.1">
    <property type="nucleotide sequence ID" value="NZ_JNVU01000004.1"/>
</dbReference>
<dbReference type="SUPFAM" id="SSF54995">
    <property type="entry name" value="Ribosomal protein S6"/>
    <property type="match status" value="1"/>
</dbReference>
<dbReference type="GO" id="GO:0005737">
    <property type="term" value="C:cytoplasm"/>
    <property type="evidence" value="ECO:0007669"/>
    <property type="project" value="UniProtKB-ARBA"/>
</dbReference>
<keyword evidence="10" id="KW-1185">Reference proteome</keyword>
<dbReference type="NCBIfam" id="TIGR00166">
    <property type="entry name" value="S6"/>
    <property type="match status" value="1"/>
</dbReference>
<dbReference type="Proteomes" id="UP000031419">
    <property type="component" value="Unassembled WGS sequence"/>
</dbReference>
<dbReference type="GO" id="GO:1990904">
    <property type="term" value="C:ribonucleoprotein complex"/>
    <property type="evidence" value="ECO:0007669"/>
    <property type="project" value="UniProtKB-KW"/>
</dbReference>
<keyword evidence="5 8" id="KW-0687">Ribonucleoprotein</keyword>
<evidence type="ECO:0000256" key="7">
    <source>
        <dbReference type="ARBA" id="ARBA00035294"/>
    </source>
</evidence>
<dbReference type="Pfam" id="PF01250">
    <property type="entry name" value="Ribosomal_S6"/>
    <property type="match status" value="1"/>
</dbReference>
<comment type="similarity">
    <text evidence="1 8">Belongs to the bacterial ribosomal protein bS6 family.</text>
</comment>
<gene>
    <name evidence="8" type="primary">rpsF</name>
    <name evidence="9" type="ORF">GU90_01090</name>
</gene>
<organism evidence="9 10">
    <name type="scientific">Saccharopolyspora rectivirgula</name>
    <dbReference type="NCBI Taxonomy" id="28042"/>
    <lineage>
        <taxon>Bacteria</taxon>
        <taxon>Bacillati</taxon>
        <taxon>Actinomycetota</taxon>
        <taxon>Actinomycetes</taxon>
        <taxon>Pseudonocardiales</taxon>
        <taxon>Pseudonocardiaceae</taxon>
        <taxon>Saccharopolyspora</taxon>
    </lineage>
</organism>
<proteinExistence type="inferred from homology"/>
<dbReference type="GO" id="GO:0006412">
    <property type="term" value="P:translation"/>
    <property type="evidence" value="ECO:0007669"/>
    <property type="project" value="UniProtKB-UniRule"/>
</dbReference>
<dbReference type="OrthoDB" id="9812702at2"/>
<keyword evidence="3 8" id="KW-0694">RNA-binding</keyword>
<reference evidence="9 10" key="1">
    <citation type="submission" date="2014-06" db="EMBL/GenBank/DDBJ databases">
        <title>Saccharopolyspora rectivirgula DSM-43113 Genome sequencing.</title>
        <authorList>
            <person name="Barrera C."/>
            <person name="Millon L."/>
            <person name="Rognon B."/>
            <person name="Zaugg C."/>
            <person name="Monod M."/>
        </authorList>
    </citation>
    <scope>NUCLEOTIDE SEQUENCE [LARGE SCALE GENOMIC DNA]</scope>
    <source>
        <strain evidence="9 10">DSM 43113</strain>
    </source>
</reference>
<dbReference type="HAMAP" id="MF_00360">
    <property type="entry name" value="Ribosomal_bS6"/>
    <property type="match status" value="1"/>
</dbReference>
<dbReference type="GO" id="GO:0070181">
    <property type="term" value="F:small ribosomal subunit rRNA binding"/>
    <property type="evidence" value="ECO:0007669"/>
    <property type="project" value="TreeGrafter"/>
</dbReference>
<dbReference type="Gene3D" id="3.30.70.60">
    <property type="match status" value="1"/>
</dbReference>
<dbReference type="PANTHER" id="PTHR21011">
    <property type="entry name" value="MITOCHONDRIAL 28S RIBOSOMAL PROTEIN S6"/>
    <property type="match status" value="1"/>
</dbReference>
<sequence length="111" mass="12621">MRQYELMVILDPSMDERQVAPSMEKFLDVIRNDGGNVEKVDVWGRRRLAYEIGKHSEGIYVVLEVNAEPAAVKELERQLGLSESVIRTKLLRKVEPRKTARSGQGPGDRLT</sequence>
<keyword evidence="2 8" id="KW-0699">rRNA-binding</keyword>
<comment type="function">
    <text evidence="6 8">Binds together with bS18 to 16S ribosomal RNA.</text>
</comment>
<evidence type="ECO:0000256" key="4">
    <source>
        <dbReference type="ARBA" id="ARBA00022980"/>
    </source>
</evidence>
<protein>
    <recommendedName>
        <fullName evidence="7 8">Small ribosomal subunit protein bS6</fullName>
    </recommendedName>
</protein>
<accession>A0A073B1X4</accession>
<evidence type="ECO:0000256" key="6">
    <source>
        <dbReference type="ARBA" id="ARBA00035104"/>
    </source>
</evidence>
<dbReference type="GO" id="GO:0005840">
    <property type="term" value="C:ribosome"/>
    <property type="evidence" value="ECO:0007669"/>
    <property type="project" value="UniProtKB-KW"/>
</dbReference>
<keyword evidence="4 8" id="KW-0689">Ribosomal protein</keyword>
<evidence type="ECO:0000313" key="10">
    <source>
        <dbReference type="Proteomes" id="UP000031419"/>
    </source>
</evidence>
<comment type="caution">
    <text evidence="9">The sequence shown here is derived from an EMBL/GenBank/DDBJ whole genome shotgun (WGS) entry which is preliminary data.</text>
</comment>
<dbReference type="CDD" id="cd00473">
    <property type="entry name" value="bS6"/>
    <property type="match status" value="1"/>
</dbReference>
<name>A0A073B1X4_9PSEU</name>
<dbReference type="PANTHER" id="PTHR21011:SF1">
    <property type="entry name" value="SMALL RIBOSOMAL SUBUNIT PROTEIN BS6M"/>
    <property type="match status" value="1"/>
</dbReference>
<evidence type="ECO:0000256" key="8">
    <source>
        <dbReference type="HAMAP-Rule" id="MF_00360"/>
    </source>
</evidence>
<dbReference type="AlphaFoldDB" id="A0A073B1X4"/>
<dbReference type="EMBL" id="JNVU01000004">
    <property type="protein sequence ID" value="KEI46003.1"/>
    <property type="molecule type" value="Genomic_DNA"/>
</dbReference>
<evidence type="ECO:0000256" key="1">
    <source>
        <dbReference type="ARBA" id="ARBA00009512"/>
    </source>
</evidence>
<dbReference type="eggNOG" id="COG0360">
    <property type="taxonomic scope" value="Bacteria"/>
</dbReference>
<evidence type="ECO:0000256" key="3">
    <source>
        <dbReference type="ARBA" id="ARBA00022884"/>
    </source>
</evidence>
<evidence type="ECO:0000313" key="9">
    <source>
        <dbReference type="EMBL" id="KEI46003.1"/>
    </source>
</evidence>
<evidence type="ECO:0000256" key="5">
    <source>
        <dbReference type="ARBA" id="ARBA00023274"/>
    </source>
</evidence>
<dbReference type="InterPro" id="IPR035980">
    <property type="entry name" value="Ribosomal_bS6_sf"/>
</dbReference>
<dbReference type="STRING" id="28042.GU90_01090"/>